<proteinExistence type="predicted"/>
<reference evidence="2" key="1">
    <citation type="journal article" date="2019" name="MBio">
        <title>Virus Genomes from Deep Sea Sediments Expand the Ocean Megavirome and Support Independent Origins of Viral Gigantism.</title>
        <authorList>
            <person name="Backstrom D."/>
            <person name="Yutin N."/>
            <person name="Jorgensen S.L."/>
            <person name="Dharamshi J."/>
            <person name="Homa F."/>
            <person name="Zaremba-Niedwiedzka K."/>
            <person name="Spang A."/>
            <person name="Wolf Y.I."/>
            <person name="Koonin E.V."/>
            <person name="Ettema T.J."/>
        </authorList>
    </citation>
    <scope>NUCLEOTIDE SEQUENCE</scope>
</reference>
<dbReference type="PANTHER" id="PTHR31212:SF4">
    <property type="entry name" value="ALPHA-KETOGLUTARATE-DEPENDENT DIOXYGENASE ALKB HOMOLOG 3"/>
    <property type="match status" value="1"/>
</dbReference>
<feature type="domain" description="Fe2OG dioxygenase" evidence="1">
    <location>
        <begin position="136"/>
        <end position="235"/>
    </location>
</feature>
<keyword evidence="2" id="KW-0223">Dioxygenase</keyword>
<dbReference type="InterPro" id="IPR027450">
    <property type="entry name" value="AlkB-like"/>
</dbReference>
<gene>
    <name evidence="2" type="ORF">LCPAC401_01560</name>
</gene>
<evidence type="ECO:0000259" key="1">
    <source>
        <dbReference type="PROSITE" id="PS51471"/>
    </source>
</evidence>
<organism evidence="2">
    <name type="scientific">Pithovirus LCPAC401</name>
    <dbReference type="NCBI Taxonomy" id="2506595"/>
    <lineage>
        <taxon>Viruses</taxon>
        <taxon>Pithoviruses</taxon>
    </lineage>
</organism>
<dbReference type="InterPro" id="IPR037151">
    <property type="entry name" value="AlkB-like_sf"/>
</dbReference>
<dbReference type="InterPro" id="IPR005123">
    <property type="entry name" value="Oxoglu/Fe-dep_dioxygenase_dom"/>
</dbReference>
<dbReference type="GO" id="GO:0051213">
    <property type="term" value="F:dioxygenase activity"/>
    <property type="evidence" value="ECO:0007669"/>
    <property type="project" value="UniProtKB-KW"/>
</dbReference>
<dbReference type="GO" id="GO:0006307">
    <property type="term" value="P:DNA alkylation repair"/>
    <property type="evidence" value="ECO:0007669"/>
    <property type="project" value="InterPro"/>
</dbReference>
<keyword evidence="2" id="KW-0560">Oxidoreductase</keyword>
<sequence>MQCEGITKKEKRCKLKVKVGKFCRHHGGEKQSPEFFDGTQRIEKLGTGDSLYIPNFIDKPDEIFNLLQKELEYFPREDVKFKIFNKVHTFQRDIIFHADVEEDGTRPLFRYRLIDQPESIQWTETSKLIRDEVETKFNQLCNTAIVNRYKGNKDYIGPHHDKTGDLVPKSLIFSVSFGAIREFLLQSDEKKQRIMLGSGSILILGPETNKTFKHSVTKSKGENFERISITLRSVKTFIDKKGKIFTL</sequence>
<evidence type="ECO:0000313" key="2">
    <source>
        <dbReference type="EMBL" id="QBK92518.1"/>
    </source>
</evidence>
<dbReference type="SUPFAM" id="SSF51197">
    <property type="entry name" value="Clavaminate synthase-like"/>
    <property type="match status" value="1"/>
</dbReference>
<dbReference type="InterPro" id="IPR032854">
    <property type="entry name" value="ALKBH3"/>
</dbReference>
<name>A0A481Z9G4_9VIRU</name>
<dbReference type="PANTHER" id="PTHR31212">
    <property type="entry name" value="ALPHA-KETOGLUTARATE-DEPENDENT DIOXYGENASE ALKB HOMOLOG 3"/>
    <property type="match status" value="1"/>
</dbReference>
<dbReference type="PROSITE" id="PS51471">
    <property type="entry name" value="FE2OG_OXY"/>
    <property type="match status" value="1"/>
</dbReference>
<dbReference type="EMBL" id="MK500578">
    <property type="protein sequence ID" value="QBK92518.1"/>
    <property type="molecule type" value="Genomic_DNA"/>
</dbReference>
<accession>A0A481Z9G4</accession>
<dbReference type="Gene3D" id="2.60.120.590">
    <property type="entry name" value="Alpha-ketoglutarate-dependent dioxygenase AlkB-like"/>
    <property type="match status" value="1"/>
</dbReference>
<protein>
    <submittedName>
        <fullName evidence="2">Alkylated DNA repair dioxygenase</fullName>
    </submittedName>
</protein>
<dbReference type="Pfam" id="PF13532">
    <property type="entry name" value="2OG-FeII_Oxy_2"/>
    <property type="match status" value="1"/>
</dbReference>